<dbReference type="GO" id="GO:0008289">
    <property type="term" value="F:lipid binding"/>
    <property type="evidence" value="ECO:0007669"/>
    <property type="project" value="UniProtKB-KW"/>
</dbReference>
<dbReference type="PANTHER" id="PTHR33434:SF8">
    <property type="entry name" value="DEGV DOMAIN-CONTAINING PROTEIN SPR1019"/>
    <property type="match status" value="1"/>
</dbReference>
<comment type="function">
    <text evidence="1">May bind long-chain fatty acids, such as palmitate, and may play a role in lipid transport or fatty acid metabolism.</text>
</comment>
<dbReference type="Gene3D" id="3.30.1180.10">
    <property type="match status" value="1"/>
</dbReference>
<comment type="caution">
    <text evidence="3">The sequence shown here is derived from an EMBL/GenBank/DDBJ whole genome shotgun (WGS) entry which is preliminary data.</text>
</comment>
<evidence type="ECO:0000256" key="2">
    <source>
        <dbReference type="ARBA" id="ARBA00023121"/>
    </source>
</evidence>
<dbReference type="Pfam" id="PF02645">
    <property type="entry name" value="DegV"/>
    <property type="match status" value="1"/>
</dbReference>
<protein>
    <submittedName>
        <fullName evidence="3">DegV family protein with EDD domain</fullName>
    </submittedName>
</protein>
<organism evidence="3 4">
    <name type="scientific">Rossellomorea aquimaris</name>
    <dbReference type="NCBI Taxonomy" id="189382"/>
    <lineage>
        <taxon>Bacteria</taxon>
        <taxon>Bacillati</taxon>
        <taxon>Bacillota</taxon>
        <taxon>Bacilli</taxon>
        <taxon>Bacillales</taxon>
        <taxon>Bacillaceae</taxon>
        <taxon>Rossellomorea</taxon>
    </lineage>
</organism>
<gene>
    <name evidence="3" type="ORF">DET59_11726</name>
</gene>
<evidence type="ECO:0000313" key="4">
    <source>
        <dbReference type="Proteomes" id="UP000252118"/>
    </source>
</evidence>
<dbReference type="InterPro" id="IPR043168">
    <property type="entry name" value="DegV_C"/>
</dbReference>
<dbReference type="AlphaFoldDB" id="A0A366EIA4"/>
<reference evidence="3 4" key="1">
    <citation type="submission" date="2018-06" db="EMBL/GenBank/DDBJ databases">
        <title>Freshwater and sediment microbial communities from various areas in North America, analyzing microbe dynamics in response to fracking.</title>
        <authorList>
            <person name="Lamendella R."/>
        </authorList>
    </citation>
    <scope>NUCLEOTIDE SEQUENCE [LARGE SCALE GENOMIC DNA]</scope>
    <source>
        <strain evidence="3 4">97B</strain>
    </source>
</reference>
<dbReference type="SUPFAM" id="SSF82549">
    <property type="entry name" value="DAK1/DegV-like"/>
    <property type="match status" value="1"/>
</dbReference>
<dbReference type="InterPro" id="IPR050270">
    <property type="entry name" value="DegV_domain_contain"/>
</dbReference>
<dbReference type="Proteomes" id="UP000252118">
    <property type="component" value="Unassembled WGS sequence"/>
</dbReference>
<dbReference type="InterPro" id="IPR003797">
    <property type="entry name" value="DegV"/>
</dbReference>
<name>A0A366EIA4_9BACI</name>
<dbReference type="NCBIfam" id="TIGR00762">
    <property type="entry name" value="DegV"/>
    <property type="match status" value="1"/>
</dbReference>
<dbReference type="PANTHER" id="PTHR33434">
    <property type="entry name" value="DEGV DOMAIN-CONTAINING PROTEIN DR_1986-RELATED"/>
    <property type="match status" value="1"/>
</dbReference>
<accession>A0A366EIA4</accession>
<sequence length="283" mass="30495">MAKLTKIKIVTDSTVDLSDEVVKELDIHVVPLSISIDGETYLDRVDLSPLSFLEKMKASKELPKSSQPPAGTFVELYDELGKDGSKVLSIHMTGGMSGTVRSAESAAEMSSSDVAVVDSRFISKGLAFQVMEAAKLAKEGKPLEEILKAVETIRQNTNLFVVVDTLENLAKGGRIGKGRAMIGSLLNIKPIASLEGGEYTPVAKVRSHSQVVKYLTTQFLEDVKGKTIRGVGLVHADGIELAQNLKAKIIEKTGYDQIDIVPTTPIISTHTGIGAIGFMYYTD</sequence>
<evidence type="ECO:0000313" key="3">
    <source>
        <dbReference type="EMBL" id="RBP02151.1"/>
    </source>
</evidence>
<dbReference type="EMBL" id="QNRJ01000017">
    <property type="protein sequence ID" value="RBP02151.1"/>
    <property type="molecule type" value="Genomic_DNA"/>
</dbReference>
<keyword evidence="2" id="KW-0446">Lipid-binding</keyword>
<evidence type="ECO:0000256" key="1">
    <source>
        <dbReference type="ARBA" id="ARBA00003238"/>
    </source>
</evidence>
<dbReference type="PROSITE" id="PS51482">
    <property type="entry name" value="DEGV"/>
    <property type="match status" value="1"/>
</dbReference>
<proteinExistence type="predicted"/>
<dbReference type="Gene3D" id="3.40.50.10170">
    <property type="match status" value="1"/>
</dbReference>